<evidence type="ECO:0000256" key="5">
    <source>
        <dbReference type="ARBA" id="ARBA00046308"/>
    </source>
</evidence>
<dbReference type="PRINTS" id="PR00111">
    <property type="entry name" value="ABHYDROLASE"/>
</dbReference>
<dbReference type="GO" id="GO:0031966">
    <property type="term" value="C:mitochondrial membrane"/>
    <property type="evidence" value="ECO:0007669"/>
    <property type="project" value="UniProtKB-SubCell"/>
</dbReference>
<accession>A0A815PZP7</accession>
<proteinExistence type="predicted"/>
<feature type="domain" description="AB hydrolase-1" evidence="8">
    <location>
        <begin position="76"/>
        <end position="309"/>
    </location>
</feature>
<comment type="function">
    <text evidence="7">Lipase that preferentially hydrolysis medium-chain saturated monoacylglycerols including 2-arachidonoylglycerol. Through 2-arachidonoylglycerol degradation may regulate endocannabinoid signaling pathways. Also has a lysophosphatidyl lipase activity with a preference for lysophosphatidylglycerol among other lysophospholipids. Also able to degrade bis(monoacylglycero)phosphate (BMP) and constitutes the major enzyme for BMP catabolism. BMP, also known as lysobisphosphatidic acid, is enriched in late endosomes and lysosomes and plays a key role in the formation of intraluminal vesicles and in lipid sorting.</text>
</comment>
<sequence length="329" mass="38555">MKIKRTWPSSLKPFSYSTKQALTMKILEYDWLLHLYYEITAAAAGVKKHSLSIDNDKKTIFSYYEKGKQVPGQSSMIFIHGFSSNKESWLSLLQYIPDGYHCIIIDLPRHGETVEHKEDNHTIDTFIDKIKLFLDQMNLTKSLYIIGASMGATFVAIFATKYPEYVDMICLLAPVPVREYESDFIKELCSGKHYILLPETSEQFYTMAEKLTVKKTNLPDVFVKRYFKSRLRLLEEQKEILRSFISYEYLNLEEYYEKLQNIKYPVLIIWGRRDQICVVESAEYFSKLITDVELIIFNDCGHFISYDKPEATATNIIRFLDQHSYCSIK</sequence>
<dbReference type="PANTHER" id="PTHR43798">
    <property type="entry name" value="MONOACYLGLYCEROL LIPASE"/>
    <property type="match status" value="1"/>
</dbReference>
<reference evidence="9" key="1">
    <citation type="submission" date="2021-02" db="EMBL/GenBank/DDBJ databases">
        <authorList>
            <person name="Nowell W R."/>
        </authorList>
    </citation>
    <scope>NUCLEOTIDE SEQUENCE</scope>
</reference>
<dbReference type="EC" id="3.1.1.23" evidence="2"/>
<dbReference type="GO" id="GO:0046464">
    <property type="term" value="P:acylglycerol catabolic process"/>
    <property type="evidence" value="ECO:0007669"/>
    <property type="project" value="TreeGrafter"/>
</dbReference>
<evidence type="ECO:0000256" key="6">
    <source>
        <dbReference type="ARBA" id="ARBA00047662"/>
    </source>
</evidence>
<comment type="catalytic activity">
    <reaction evidence="1">
        <text>Hydrolyzes glycerol monoesters of long-chain fatty acids.</text>
        <dbReference type="EC" id="3.1.1.23"/>
    </reaction>
</comment>
<evidence type="ECO:0000256" key="7">
    <source>
        <dbReference type="ARBA" id="ARBA00049568"/>
    </source>
</evidence>
<dbReference type="GO" id="GO:0047372">
    <property type="term" value="F:monoacylglycerol lipase activity"/>
    <property type="evidence" value="ECO:0007669"/>
    <property type="project" value="UniProtKB-EC"/>
</dbReference>
<evidence type="ECO:0000256" key="3">
    <source>
        <dbReference type="ARBA" id="ARBA00037797"/>
    </source>
</evidence>
<dbReference type="PANTHER" id="PTHR43798:SF5">
    <property type="entry name" value="MONOACYLGLYCEROL LIPASE ABHD6"/>
    <property type="match status" value="1"/>
</dbReference>
<dbReference type="AlphaFoldDB" id="A0A815PZP7"/>
<dbReference type="Gene3D" id="3.40.50.1820">
    <property type="entry name" value="alpha/beta hydrolase"/>
    <property type="match status" value="1"/>
</dbReference>
<protein>
    <recommendedName>
        <fullName evidence="2">acylglycerol lipase</fullName>
        <ecNumber evidence="2">3.1.1.23</ecNumber>
    </recommendedName>
</protein>
<name>A0A815PZP7_9BILA</name>
<evidence type="ECO:0000256" key="4">
    <source>
        <dbReference type="ARBA" id="ARBA00037874"/>
    </source>
</evidence>
<comment type="caution">
    <text evidence="9">The sequence shown here is derived from an EMBL/GenBank/DDBJ whole genome shotgun (WGS) entry which is preliminary data.</text>
</comment>
<dbReference type="Proteomes" id="UP000663855">
    <property type="component" value="Unassembled WGS sequence"/>
</dbReference>
<evidence type="ECO:0000313" key="9">
    <source>
        <dbReference type="EMBL" id="CAF1456245.1"/>
    </source>
</evidence>
<dbReference type="Pfam" id="PF00561">
    <property type="entry name" value="Abhydrolase_1"/>
    <property type="match status" value="1"/>
</dbReference>
<dbReference type="InterPro" id="IPR000073">
    <property type="entry name" value="AB_hydrolase_1"/>
</dbReference>
<dbReference type="InterPro" id="IPR050266">
    <property type="entry name" value="AB_hydrolase_sf"/>
</dbReference>
<comment type="catalytic activity">
    <reaction evidence="6">
        <text>1-dodecanoylglycerol + H2O = dodecanoate + glycerol + H(+)</text>
        <dbReference type="Rhea" id="RHEA:44316"/>
        <dbReference type="ChEBI" id="CHEBI:15377"/>
        <dbReference type="ChEBI" id="CHEBI:15378"/>
        <dbReference type="ChEBI" id="CHEBI:17754"/>
        <dbReference type="ChEBI" id="CHEBI:18262"/>
        <dbReference type="ChEBI" id="CHEBI:75539"/>
    </reaction>
</comment>
<dbReference type="GO" id="GO:0005765">
    <property type="term" value="C:lysosomal membrane"/>
    <property type="evidence" value="ECO:0007669"/>
    <property type="project" value="UniProtKB-SubCell"/>
</dbReference>
<evidence type="ECO:0000256" key="2">
    <source>
        <dbReference type="ARBA" id="ARBA00013254"/>
    </source>
</evidence>
<organism evidence="9 10">
    <name type="scientific">Rotaria magnacalcarata</name>
    <dbReference type="NCBI Taxonomy" id="392030"/>
    <lineage>
        <taxon>Eukaryota</taxon>
        <taxon>Metazoa</taxon>
        <taxon>Spiralia</taxon>
        <taxon>Gnathifera</taxon>
        <taxon>Rotifera</taxon>
        <taxon>Eurotatoria</taxon>
        <taxon>Bdelloidea</taxon>
        <taxon>Philodinida</taxon>
        <taxon>Philodinidae</taxon>
        <taxon>Rotaria</taxon>
    </lineage>
</organism>
<evidence type="ECO:0000259" key="8">
    <source>
        <dbReference type="Pfam" id="PF00561"/>
    </source>
</evidence>
<evidence type="ECO:0000313" key="10">
    <source>
        <dbReference type="Proteomes" id="UP000663855"/>
    </source>
</evidence>
<comment type="subcellular location">
    <subcellularLocation>
        <location evidence="3">Late endosome membrane</location>
        <topology evidence="3">Single-pass type II membrane protein</topology>
    </subcellularLocation>
    <subcellularLocation>
        <location evidence="4">Lysosome membrane</location>
        <topology evidence="4">Single-pass type II membrane protein</topology>
    </subcellularLocation>
    <subcellularLocation>
        <location evidence="5">Mitochondrion membrane</location>
        <topology evidence="5">Single-pass type II membrane protein</topology>
    </subcellularLocation>
</comment>
<dbReference type="SUPFAM" id="SSF53474">
    <property type="entry name" value="alpha/beta-Hydrolases"/>
    <property type="match status" value="1"/>
</dbReference>
<evidence type="ECO:0000256" key="1">
    <source>
        <dbReference type="ARBA" id="ARBA00001613"/>
    </source>
</evidence>
<gene>
    <name evidence="9" type="ORF">CJN711_LOCUS24851</name>
</gene>
<dbReference type="GO" id="GO:0031902">
    <property type="term" value="C:late endosome membrane"/>
    <property type="evidence" value="ECO:0007669"/>
    <property type="project" value="UniProtKB-SubCell"/>
</dbReference>
<dbReference type="InterPro" id="IPR029058">
    <property type="entry name" value="AB_hydrolase_fold"/>
</dbReference>
<dbReference type="EMBL" id="CAJNOV010011665">
    <property type="protein sequence ID" value="CAF1456245.1"/>
    <property type="molecule type" value="Genomic_DNA"/>
</dbReference>